<evidence type="ECO:0000313" key="3">
    <source>
        <dbReference type="EMBL" id="KZN44177.1"/>
    </source>
</evidence>
<proteinExistence type="predicted"/>
<keyword evidence="1" id="KW-0472">Membrane</keyword>
<dbReference type="GO" id="GO:0016020">
    <property type="term" value="C:membrane"/>
    <property type="evidence" value="ECO:0007669"/>
    <property type="project" value="InterPro"/>
</dbReference>
<gene>
    <name evidence="3" type="ORF">N482_17410</name>
</gene>
<dbReference type="AlphaFoldDB" id="A0A166ZCS1"/>
<evidence type="ECO:0000256" key="1">
    <source>
        <dbReference type="SAM" id="Phobius"/>
    </source>
</evidence>
<dbReference type="PATRIC" id="fig|1365253.3.peg.4229"/>
<organism evidence="3 4">
    <name type="scientific">Pseudoalteromonas luteoviolacea NCIMB 1942</name>
    <dbReference type="NCBI Taxonomy" id="1365253"/>
    <lineage>
        <taxon>Bacteria</taxon>
        <taxon>Pseudomonadati</taxon>
        <taxon>Pseudomonadota</taxon>
        <taxon>Gammaproteobacteria</taxon>
        <taxon>Alteromonadales</taxon>
        <taxon>Pseudoalteromonadaceae</taxon>
        <taxon>Pseudoalteromonas</taxon>
    </lineage>
</organism>
<sequence>MAELIQYFQNIYVVVYLILLVVSQIAVLALFTLFKTRRKARRAKVGLSEHRLLSHANELEQHRQFTKLQAWVFICQFFGLPIILCVFAYFVSKESSDIIDSLTISFLLMFFWLTFVGTDALKSLLSGFAFKVLTGFNKTIQVGDVMQIADCKGELISLDSFHTQLKQANGYVVTFPTAEMWHRRFACATAGSASSPCEIPFFLASNIGADKLQHFERRLWNELQNSRYVDLSKPIKIHFMQNKDCIEVNALVYVALARNESVFKSELYRAVLLMCALEKISLSSCDLE</sequence>
<comment type="caution">
    <text evidence="3">The sequence shown here is derived from an EMBL/GenBank/DDBJ whole genome shotgun (WGS) entry which is preliminary data.</text>
</comment>
<dbReference type="InterPro" id="IPR006685">
    <property type="entry name" value="MscS_channel_2nd"/>
</dbReference>
<feature type="domain" description="Mechanosensitive ion channel MscS" evidence="2">
    <location>
        <begin position="123"/>
        <end position="182"/>
    </location>
</feature>
<protein>
    <recommendedName>
        <fullName evidence="2">Mechanosensitive ion channel MscS domain-containing protein</fullName>
    </recommendedName>
</protein>
<dbReference type="Pfam" id="PF00924">
    <property type="entry name" value="MS_channel_2nd"/>
    <property type="match status" value="1"/>
</dbReference>
<dbReference type="RefSeq" id="WP_063378594.1">
    <property type="nucleotide sequence ID" value="NZ_AUXT01000197.1"/>
</dbReference>
<reference evidence="3 4" key="1">
    <citation type="submission" date="2013-07" db="EMBL/GenBank/DDBJ databases">
        <title>Comparative Genomic and Metabolomic Analysis of Twelve Strains of Pseudoalteromonas luteoviolacea.</title>
        <authorList>
            <person name="Vynne N.G."/>
            <person name="Mansson M."/>
            <person name="Gram L."/>
        </authorList>
    </citation>
    <scope>NUCLEOTIDE SEQUENCE [LARGE SCALE GENOMIC DNA]</scope>
    <source>
        <strain evidence="3 4">NCIMB 1942</strain>
    </source>
</reference>
<keyword evidence="1" id="KW-0812">Transmembrane</keyword>
<feature type="transmembrane region" description="Helical" evidence="1">
    <location>
        <begin position="102"/>
        <end position="121"/>
    </location>
</feature>
<evidence type="ECO:0000313" key="4">
    <source>
        <dbReference type="Proteomes" id="UP000076587"/>
    </source>
</evidence>
<evidence type="ECO:0000259" key="2">
    <source>
        <dbReference type="Pfam" id="PF00924"/>
    </source>
</evidence>
<dbReference type="GO" id="GO:0055085">
    <property type="term" value="P:transmembrane transport"/>
    <property type="evidence" value="ECO:0007669"/>
    <property type="project" value="InterPro"/>
</dbReference>
<dbReference type="OrthoDB" id="6309154at2"/>
<name>A0A166ZCS1_9GAMM</name>
<keyword evidence="1" id="KW-1133">Transmembrane helix</keyword>
<dbReference type="Proteomes" id="UP000076587">
    <property type="component" value="Unassembled WGS sequence"/>
</dbReference>
<dbReference type="EMBL" id="AUXT01000197">
    <property type="protein sequence ID" value="KZN44177.1"/>
    <property type="molecule type" value="Genomic_DNA"/>
</dbReference>
<accession>A0A166ZCS1</accession>
<feature type="transmembrane region" description="Helical" evidence="1">
    <location>
        <begin position="12"/>
        <end position="34"/>
    </location>
</feature>
<feature type="transmembrane region" description="Helical" evidence="1">
    <location>
        <begin position="70"/>
        <end position="90"/>
    </location>
</feature>